<keyword evidence="1" id="KW-1185">Reference proteome</keyword>
<organism evidence="1 2">
    <name type="scientific">Nicotiana tabacum</name>
    <name type="common">Common tobacco</name>
    <dbReference type="NCBI Taxonomy" id="4097"/>
    <lineage>
        <taxon>Eukaryota</taxon>
        <taxon>Viridiplantae</taxon>
        <taxon>Streptophyta</taxon>
        <taxon>Embryophyta</taxon>
        <taxon>Tracheophyta</taxon>
        <taxon>Spermatophyta</taxon>
        <taxon>Magnoliopsida</taxon>
        <taxon>eudicotyledons</taxon>
        <taxon>Gunneridae</taxon>
        <taxon>Pentapetalae</taxon>
        <taxon>asterids</taxon>
        <taxon>lamiids</taxon>
        <taxon>Solanales</taxon>
        <taxon>Solanaceae</taxon>
        <taxon>Nicotianoideae</taxon>
        <taxon>Nicotianeae</taxon>
        <taxon>Nicotiana</taxon>
    </lineage>
</organism>
<evidence type="ECO:0000313" key="1">
    <source>
        <dbReference type="Proteomes" id="UP000790787"/>
    </source>
</evidence>
<evidence type="ECO:0000313" key="2">
    <source>
        <dbReference type="RefSeq" id="XP_075079773.1"/>
    </source>
</evidence>
<proteinExistence type="predicted"/>
<gene>
    <name evidence="2" type="primary">LOC142165026</name>
</gene>
<dbReference type="RefSeq" id="XP_075079773.1">
    <property type="nucleotide sequence ID" value="XM_075223672.1"/>
</dbReference>
<sequence>MCCDRGKIKLLDLKKPPEVLEQLLFGSGHKSSHFRENIRSYNSIFSFTSMGVSRGQDINKLHAEIISDLKQMLDDNNVLAKTFRMVRDQFQENIDSNVKFRLIGKRGIDGRRYNLPTIPEVDALVVGDFEVSGSDRDIIIETQSGQLQRINELNVAYLGLQYPLLFPYGEDGYREDIPLSQGDQSSRGRQCISMREFFAYKIQERKDEVPTVVSSGRLFQQFLVDGYKMIESSRLKLIRTHQKQLRVDSYKVLEDAILHSDIDPSSQEWYPVYRRRDNGRTIMKNGIHWITGNDSANTTFSQSTHDNGSSSIDEINMYYDCRYISPCEAAWRIFKFPIHHREPSVERLSFHLPNEQSVIFSGDDPIVNVANRLTVKESIYACYAFGLLDDDKEYVDAIKEAGTWGMPSYLRQLFVMLLLSNSLSHPKIVWQSSWQLLPEDILREERTLLSNPEAELTDDELKNRCLKKLDRILKGCGKSFNDFPTMPRPYYNEEEFDGANRLRGRIAHSRFPIPLNPTEDSTCNIKQGSPLAKLIVKAKLIIWDEAPMMHKYCFEALDRTLRDFLRFKDPSNLDRPFGGKTIVLGGDFRQILLVITKGARQEIVKATLNSSYLWPHCQVLKLTTNMRLQGNISGADLDDLKEFSDWILAIGDGNIGCSIDGIEKVEIPDDLLIHNYDDPISRIVESTYSDFLRHFTDIKYLQERAILAPTLQMVESVNDYMVSLNNSQDKSYLSSDTICKSDHAFTSLEHIHTPEFLNSIKCSGIPNHSITLKVGVPVMLLRNIDQSSGLCNGTRLIITRLGNRVIEAKVLSGNMVGDKVCIPRMTLTPSNARIPFKFQRRQFPVIVSFAMTINKSQGQALCNVGLFLKKPVFNHGQLYIALSRVLSRKGLKILCYDEDNK</sequence>
<dbReference type="Proteomes" id="UP000790787">
    <property type="component" value="Chromosome 10"/>
</dbReference>
<reference evidence="2" key="2">
    <citation type="submission" date="2025-08" db="UniProtKB">
        <authorList>
            <consortium name="RefSeq"/>
        </authorList>
    </citation>
    <scope>IDENTIFICATION</scope>
    <source>
        <tissue evidence="2">Leaf</tissue>
    </source>
</reference>
<name>A0AC58S474_TOBAC</name>
<accession>A0AC58S474</accession>
<reference evidence="1" key="1">
    <citation type="journal article" date="2014" name="Nat. Commun.">
        <title>The tobacco genome sequence and its comparison with those of tomato and potato.</title>
        <authorList>
            <person name="Sierro N."/>
            <person name="Battey J.N."/>
            <person name="Ouadi S."/>
            <person name="Bakaher N."/>
            <person name="Bovet L."/>
            <person name="Willig A."/>
            <person name="Goepfert S."/>
            <person name="Peitsch M.C."/>
            <person name="Ivanov N.V."/>
        </authorList>
    </citation>
    <scope>NUCLEOTIDE SEQUENCE [LARGE SCALE GENOMIC DNA]</scope>
</reference>
<protein>
    <submittedName>
        <fullName evidence="2">Uncharacterized protein LOC142165026</fullName>
    </submittedName>
</protein>